<feature type="transmembrane region" description="Helical" evidence="1">
    <location>
        <begin position="61"/>
        <end position="79"/>
    </location>
</feature>
<name>A0A319EKM7_ASPSB</name>
<evidence type="ECO:0000256" key="1">
    <source>
        <dbReference type="SAM" id="Phobius"/>
    </source>
</evidence>
<evidence type="ECO:0000313" key="3">
    <source>
        <dbReference type="Proteomes" id="UP000248423"/>
    </source>
</evidence>
<reference evidence="2 3" key="1">
    <citation type="submission" date="2018-02" db="EMBL/GenBank/DDBJ databases">
        <title>The genomes of Aspergillus section Nigri reveals drivers in fungal speciation.</title>
        <authorList>
            <consortium name="DOE Joint Genome Institute"/>
            <person name="Vesth T.C."/>
            <person name="Nybo J."/>
            <person name="Theobald S."/>
            <person name="Brandl J."/>
            <person name="Frisvad J.C."/>
            <person name="Nielsen K.F."/>
            <person name="Lyhne E.K."/>
            <person name="Kogle M.E."/>
            <person name="Kuo A."/>
            <person name="Riley R."/>
            <person name="Clum A."/>
            <person name="Nolan M."/>
            <person name="Lipzen A."/>
            <person name="Salamov A."/>
            <person name="Henrissat B."/>
            <person name="Wiebenga A."/>
            <person name="De vries R.P."/>
            <person name="Grigoriev I.V."/>
            <person name="Mortensen U.H."/>
            <person name="Andersen M.R."/>
            <person name="Baker S.E."/>
        </authorList>
    </citation>
    <scope>NUCLEOTIDE SEQUENCE [LARGE SCALE GENOMIC DNA]</scope>
    <source>
        <strain evidence="2 3">CBS 121057</strain>
    </source>
</reference>
<dbReference type="VEuPathDB" id="FungiDB:BO78DRAFT_183168"/>
<proteinExistence type="predicted"/>
<dbReference type="AlphaFoldDB" id="A0A319EKM7"/>
<organism evidence="2 3">
    <name type="scientific">Aspergillus sclerotiicarbonarius (strain CBS 121057 / IBT 28362)</name>
    <dbReference type="NCBI Taxonomy" id="1448318"/>
    <lineage>
        <taxon>Eukaryota</taxon>
        <taxon>Fungi</taxon>
        <taxon>Dikarya</taxon>
        <taxon>Ascomycota</taxon>
        <taxon>Pezizomycotina</taxon>
        <taxon>Eurotiomycetes</taxon>
        <taxon>Eurotiomycetidae</taxon>
        <taxon>Eurotiales</taxon>
        <taxon>Aspergillaceae</taxon>
        <taxon>Aspergillus</taxon>
        <taxon>Aspergillus subgen. Circumdati</taxon>
    </lineage>
</organism>
<gene>
    <name evidence="2" type="ORF">BO78DRAFT_183168</name>
</gene>
<protein>
    <submittedName>
        <fullName evidence="2">Uncharacterized protein</fullName>
    </submittedName>
</protein>
<keyword evidence="1" id="KW-0812">Transmembrane</keyword>
<feature type="transmembrane region" description="Helical" evidence="1">
    <location>
        <begin position="31"/>
        <end position="55"/>
    </location>
</feature>
<evidence type="ECO:0000313" key="2">
    <source>
        <dbReference type="EMBL" id="PYI10822.1"/>
    </source>
</evidence>
<dbReference type="Proteomes" id="UP000248423">
    <property type="component" value="Unassembled WGS sequence"/>
</dbReference>
<keyword evidence="1" id="KW-1133">Transmembrane helix</keyword>
<dbReference type="EMBL" id="KZ826320">
    <property type="protein sequence ID" value="PYI10822.1"/>
    <property type="molecule type" value="Genomic_DNA"/>
</dbReference>
<sequence>MMNMQNYDYRYEQHEQSLLEQREGGPLPINILIPFTFLSYPVVIEILLLLLYLFPPFTLRIPIWGTCSFGYEALLCLGVKDHVLRRIMSILFRGPQISVIRVIDLWLVAIPFV</sequence>
<keyword evidence="3" id="KW-1185">Reference proteome</keyword>
<keyword evidence="1" id="KW-0472">Membrane</keyword>
<accession>A0A319EKM7</accession>